<feature type="compositionally biased region" description="Basic and acidic residues" evidence="1">
    <location>
        <begin position="85"/>
        <end position="101"/>
    </location>
</feature>
<evidence type="ECO:0000313" key="2">
    <source>
        <dbReference type="EMBL" id="CAE0791967.1"/>
    </source>
</evidence>
<protein>
    <submittedName>
        <fullName evidence="2">Uncharacterized protein</fullName>
    </submittedName>
</protein>
<proteinExistence type="predicted"/>
<accession>A0A7S4CAW4</accession>
<evidence type="ECO:0000256" key="1">
    <source>
        <dbReference type="SAM" id="MobiDB-lite"/>
    </source>
</evidence>
<dbReference type="AlphaFoldDB" id="A0A7S4CAW4"/>
<dbReference type="EMBL" id="HBJA01009899">
    <property type="protein sequence ID" value="CAE0791967.1"/>
    <property type="molecule type" value="Transcribed_RNA"/>
</dbReference>
<organism evidence="2">
    <name type="scientific">Eutreptiella gymnastica</name>
    <dbReference type="NCBI Taxonomy" id="73025"/>
    <lineage>
        <taxon>Eukaryota</taxon>
        <taxon>Discoba</taxon>
        <taxon>Euglenozoa</taxon>
        <taxon>Euglenida</taxon>
        <taxon>Spirocuta</taxon>
        <taxon>Euglenophyceae</taxon>
        <taxon>Eutreptiales</taxon>
        <taxon>Eutreptiaceae</taxon>
        <taxon>Eutreptiella</taxon>
    </lineage>
</organism>
<gene>
    <name evidence="2" type="ORF">EGYM00163_LOCUS3083</name>
</gene>
<reference evidence="2" key="1">
    <citation type="submission" date="2021-01" db="EMBL/GenBank/DDBJ databases">
        <authorList>
            <person name="Corre E."/>
            <person name="Pelletier E."/>
            <person name="Niang G."/>
            <person name="Scheremetjew M."/>
            <person name="Finn R."/>
            <person name="Kale V."/>
            <person name="Holt S."/>
            <person name="Cochrane G."/>
            <person name="Meng A."/>
            <person name="Brown T."/>
            <person name="Cohen L."/>
        </authorList>
    </citation>
    <scope>NUCLEOTIDE SEQUENCE</scope>
    <source>
        <strain evidence="2">CCMP1594</strain>
    </source>
</reference>
<feature type="region of interest" description="Disordered" evidence="1">
    <location>
        <begin position="73"/>
        <end position="101"/>
    </location>
</feature>
<sequence>MVSRGCRSAIQVQCVPCQEGPRTNHILNGSAMQHQGAKALWLPMQAPMQHHCSSAAVKRQCDAQTGTPFSRLKRRVAGSPAAARDIAHEAPNHPTDHFISQ</sequence>
<name>A0A7S4CAW4_9EUGL</name>